<feature type="region of interest" description="Disordered" evidence="2">
    <location>
        <begin position="1"/>
        <end position="42"/>
    </location>
</feature>
<organism evidence="5 6">
    <name type="scientific">Crassostrea virginica</name>
    <name type="common">Eastern oyster</name>
    <dbReference type="NCBI Taxonomy" id="6565"/>
    <lineage>
        <taxon>Eukaryota</taxon>
        <taxon>Metazoa</taxon>
        <taxon>Spiralia</taxon>
        <taxon>Lophotrochozoa</taxon>
        <taxon>Mollusca</taxon>
        <taxon>Bivalvia</taxon>
        <taxon>Autobranchia</taxon>
        <taxon>Pteriomorphia</taxon>
        <taxon>Ostreida</taxon>
        <taxon>Ostreoidea</taxon>
        <taxon>Ostreidae</taxon>
        <taxon>Crassostrea</taxon>
    </lineage>
</organism>
<accession>A0A8B8CR00</accession>
<protein>
    <submittedName>
        <fullName evidence="6">Uncharacterized protein LOC111120435</fullName>
    </submittedName>
</protein>
<name>A0A8B8CR00_CRAVI</name>
<dbReference type="OrthoDB" id="433474at2759"/>
<dbReference type="KEGG" id="cvn:111120435"/>
<dbReference type="Proteomes" id="UP000694844">
    <property type="component" value="Chromosome 2"/>
</dbReference>
<feature type="transmembrane region" description="Helical" evidence="3">
    <location>
        <begin position="57"/>
        <end position="76"/>
    </location>
</feature>
<keyword evidence="3" id="KW-0472">Membrane</keyword>
<dbReference type="RefSeq" id="XP_022316856.1">
    <property type="nucleotide sequence ID" value="XM_022461148.1"/>
</dbReference>
<evidence type="ECO:0000256" key="2">
    <source>
        <dbReference type="SAM" id="MobiDB-lite"/>
    </source>
</evidence>
<dbReference type="PANTHER" id="PTHR48081">
    <property type="entry name" value="AB HYDROLASE SUPERFAMILY PROTEIN C4A8.06C"/>
    <property type="match status" value="1"/>
</dbReference>
<keyword evidence="3" id="KW-0812">Transmembrane</keyword>
<gene>
    <name evidence="6" type="primary">LOC111120435</name>
</gene>
<evidence type="ECO:0000313" key="5">
    <source>
        <dbReference type="Proteomes" id="UP000694844"/>
    </source>
</evidence>
<evidence type="ECO:0000256" key="1">
    <source>
        <dbReference type="ARBA" id="ARBA00022801"/>
    </source>
</evidence>
<dbReference type="PANTHER" id="PTHR48081:SF33">
    <property type="entry name" value="KYNURENINE FORMAMIDASE"/>
    <property type="match status" value="1"/>
</dbReference>
<sequence length="264" mass="29539">MANATLVSSPPSDVDRLSSADTDEHENLNSSPGGSSPFDRQRHITSSRVEATRFEHYLFFMFLNSFVIVQCCFLYLRLISENSTHEDQIAALSKCIKKVCDIGRETRHYDNTSVYLIGHSAGGHLCSLIALRPEVLDDVGVELTCLKGVVAISAVLHVEKLNTRALRPLCLHPTFGKDPDVWSSACPMSNLQNKVTSQLPHFLVITAEKDWHLHQEAAMFAEELGGWDVLRERVVFPRTTHLSIICHFDRECKVLNTSVASLCF</sequence>
<keyword evidence="1" id="KW-0378">Hydrolase</keyword>
<dbReference type="GeneID" id="111120435"/>
<keyword evidence="3" id="KW-1133">Transmembrane helix</keyword>
<evidence type="ECO:0000259" key="4">
    <source>
        <dbReference type="Pfam" id="PF07859"/>
    </source>
</evidence>
<evidence type="ECO:0000313" key="6">
    <source>
        <dbReference type="RefSeq" id="XP_022316856.1"/>
    </source>
</evidence>
<dbReference type="Pfam" id="PF07859">
    <property type="entry name" value="Abhydrolase_3"/>
    <property type="match status" value="1"/>
</dbReference>
<dbReference type="InterPro" id="IPR013094">
    <property type="entry name" value="AB_hydrolase_3"/>
</dbReference>
<dbReference type="GO" id="GO:0004061">
    <property type="term" value="F:arylformamidase activity"/>
    <property type="evidence" value="ECO:0007669"/>
    <property type="project" value="TreeGrafter"/>
</dbReference>
<proteinExistence type="predicted"/>
<dbReference type="Gene3D" id="3.40.50.1820">
    <property type="entry name" value="alpha/beta hydrolase"/>
    <property type="match status" value="1"/>
</dbReference>
<reference evidence="6" key="1">
    <citation type="submission" date="2025-08" db="UniProtKB">
        <authorList>
            <consortium name="RefSeq"/>
        </authorList>
    </citation>
    <scope>IDENTIFICATION</scope>
    <source>
        <tissue evidence="6">Whole sample</tissue>
    </source>
</reference>
<dbReference type="InterPro" id="IPR050300">
    <property type="entry name" value="GDXG_lipolytic_enzyme"/>
</dbReference>
<dbReference type="InterPro" id="IPR029058">
    <property type="entry name" value="AB_hydrolase_fold"/>
</dbReference>
<evidence type="ECO:0000256" key="3">
    <source>
        <dbReference type="SAM" id="Phobius"/>
    </source>
</evidence>
<keyword evidence="5" id="KW-1185">Reference proteome</keyword>
<feature type="domain" description="Alpha/beta hydrolase fold-3" evidence="4">
    <location>
        <begin position="85"/>
        <end position="241"/>
    </location>
</feature>
<dbReference type="AlphaFoldDB" id="A0A8B8CR00"/>
<dbReference type="SUPFAM" id="SSF53474">
    <property type="entry name" value="alpha/beta-Hydrolases"/>
    <property type="match status" value="1"/>
</dbReference>
<feature type="compositionally biased region" description="Polar residues" evidence="2">
    <location>
        <begin position="1"/>
        <end position="11"/>
    </location>
</feature>